<feature type="transmembrane region" description="Helical" evidence="5">
    <location>
        <begin position="428"/>
        <end position="446"/>
    </location>
</feature>
<feature type="transmembrane region" description="Helical" evidence="5">
    <location>
        <begin position="489"/>
        <end position="512"/>
    </location>
</feature>
<feature type="transmembrane region" description="Helical" evidence="5">
    <location>
        <begin position="458"/>
        <end position="477"/>
    </location>
</feature>
<feature type="transmembrane region" description="Helical" evidence="5">
    <location>
        <begin position="400"/>
        <end position="422"/>
    </location>
</feature>
<keyword evidence="7" id="KW-1185">Reference proteome</keyword>
<gene>
    <name evidence="6" type="ORF">DCC88_04330</name>
</gene>
<protein>
    <submittedName>
        <fullName evidence="6">APC family permease</fullName>
    </submittedName>
</protein>
<dbReference type="InterPro" id="IPR052962">
    <property type="entry name" value="AA_Transporter_AGT"/>
</dbReference>
<feature type="transmembrane region" description="Helical" evidence="5">
    <location>
        <begin position="82"/>
        <end position="110"/>
    </location>
</feature>
<dbReference type="GO" id="GO:0022857">
    <property type="term" value="F:transmembrane transporter activity"/>
    <property type="evidence" value="ECO:0007669"/>
    <property type="project" value="InterPro"/>
</dbReference>
<evidence type="ECO:0000256" key="2">
    <source>
        <dbReference type="ARBA" id="ARBA00022692"/>
    </source>
</evidence>
<reference evidence="6" key="1">
    <citation type="submission" date="2018-04" db="EMBL/GenBank/DDBJ databases">
        <title>Draft genome sequence of the Candidatus Spirobacillus cienkowskii, a pathogen of freshwater Daphnia species, reconstructed from hemolymph metagenomic reads.</title>
        <authorList>
            <person name="Bresciani L."/>
            <person name="Lemos L.N."/>
            <person name="Wale N."/>
            <person name="Lin J.Y."/>
            <person name="Fernandes G.R."/>
            <person name="Duffy M.A."/>
            <person name="Rodrigues J.M."/>
        </authorList>
    </citation>
    <scope>NUCLEOTIDE SEQUENCE [LARGE SCALE GENOMIC DNA]</scope>
    <source>
        <strain evidence="6">Binning01</strain>
    </source>
</reference>
<comment type="subcellular location">
    <subcellularLocation>
        <location evidence="1">Membrane</location>
        <topology evidence="1">Multi-pass membrane protein</topology>
    </subcellularLocation>
</comment>
<dbReference type="PIRSF" id="PIRSF006060">
    <property type="entry name" value="AA_transporter"/>
    <property type="match status" value="1"/>
</dbReference>
<comment type="caution">
    <text evidence="6">The sequence shown here is derived from an EMBL/GenBank/DDBJ whole genome shotgun (WGS) entry which is preliminary data.</text>
</comment>
<keyword evidence="4 5" id="KW-0472">Membrane</keyword>
<proteinExistence type="predicted"/>
<dbReference type="Gene3D" id="1.20.1740.10">
    <property type="entry name" value="Amino acid/polyamine transporter I"/>
    <property type="match status" value="1"/>
</dbReference>
<feature type="transmembrane region" description="Helical" evidence="5">
    <location>
        <begin position="236"/>
        <end position="260"/>
    </location>
</feature>
<dbReference type="Proteomes" id="UP000253934">
    <property type="component" value="Unassembled WGS sequence"/>
</dbReference>
<evidence type="ECO:0000313" key="6">
    <source>
        <dbReference type="EMBL" id="RDB36508.1"/>
    </source>
</evidence>
<evidence type="ECO:0000313" key="7">
    <source>
        <dbReference type="Proteomes" id="UP000253934"/>
    </source>
</evidence>
<accession>A0A369KRY9</accession>
<sequence length="526" mass="58314">MQPRRTIGLVGITAASVGSMIGSSWLFAPLYAAQMAGPAAIISWLLAGFFFIFIVLVFAELSSMFSVNTGLTSYSFLTHGRFTGVITGWIYFLCFVTIPPIESLAVIQYASYYFPILVTKNSLNSNELSIYGYFATGCILFLIIHLNKFGTKLLSKANISTTAWKVLIPLIISLALLFNSKINLTETLQINTFAPYGWQGIMTSLSVGGIIFAFGGFQSGILLAGETLNPKRNIPIATIGAVIFVTFFYTIIQTAFIFAIPQSELSQGWKNLSFYGDLGPFLSLTLAAGLVFLSFMLYLDAIISPFGSALIMATASSRVMYSLGKTQAAPPFVSHLNKYGSPERSVWICFFVGLILIFPFPGWKEMVKFLTSSYLVALSIAPISLVVLREKFPEAKRKFLLPFYKVISIIAFCVCGLMMHWIGFKVLLQLSIILTFVAFIYALVSYKKSKKIFKKQQFKNASWIGIFIFGFTMINYFSKFHNELNTLSILQSNSIAVVFSICVFFLGCKLSLDKNTVIKNAKSIIN</sequence>
<dbReference type="AlphaFoldDB" id="A0A369KRY9"/>
<feature type="transmembrane region" description="Helical" evidence="5">
    <location>
        <begin position="159"/>
        <end position="178"/>
    </location>
</feature>
<feature type="transmembrane region" description="Helical" evidence="5">
    <location>
        <begin position="40"/>
        <end position="61"/>
    </location>
</feature>
<keyword evidence="2 5" id="KW-0812">Transmembrane</keyword>
<feature type="transmembrane region" description="Helical" evidence="5">
    <location>
        <begin position="7"/>
        <end position="28"/>
    </location>
</feature>
<dbReference type="PANTHER" id="PTHR47547">
    <property type="match status" value="1"/>
</dbReference>
<evidence type="ECO:0000256" key="3">
    <source>
        <dbReference type="ARBA" id="ARBA00022989"/>
    </source>
</evidence>
<feature type="transmembrane region" description="Helical" evidence="5">
    <location>
        <begin position="369"/>
        <end position="388"/>
    </location>
</feature>
<feature type="transmembrane region" description="Helical" evidence="5">
    <location>
        <begin position="130"/>
        <end position="147"/>
    </location>
</feature>
<evidence type="ECO:0000256" key="5">
    <source>
        <dbReference type="SAM" id="Phobius"/>
    </source>
</evidence>
<dbReference type="Pfam" id="PF13520">
    <property type="entry name" value="AA_permease_2"/>
    <property type="match status" value="1"/>
</dbReference>
<keyword evidence="3 5" id="KW-1133">Transmembrane helix</keyword>
<dbReference type="EMBL" id="QOVW01000059">
    <property type="protein sequence ID" value="RDB36508.1"/>
    <property type="molecule type" value="Genomic_DNA"/>
</dbReference>
<feature type="transmembrane region" description="Helical" evidence="5">
    <location>
        <begin position="345"/>
        <end position="363"/>
    </location>
</feature>
<feature type="transmembrane region" description="Helical" evidence="5">
    <location>
        <begin position="280"/>
        <end position="299"/>
    </location>
</feature>
<feature type="transmembrane region" description="Helical" evidence="5">
    <location>
        <begin position="198"/>
        <end position="224"/>
    </location>
</feature>
<name>A0A369KRY9_9BACT</name>
<evidence type="ECO:0000256" key="1">
    <source>
        <dbReference type="ARBA" id="ARBA00004141"/>
    </source>
</evidence>
<dbReference type="PANTHER" id="PTHR47547:SF1">
    <property type="entry name" value="ASPARTATE-PROTON SYMPORTER"/>
    <property type="match status" value="1"/>
</dbReference>
<dbReference type="InterPro" id="IPR002293">
    <property type="entry name" value="AA/rel_permease1"/>
</dbReference>
<organism evidence="6 7">
    <name type="scientific">Spirobacillus cienkowskii</name>
    <dbReference type="NCBI Taxonomy" id="495820"/>
    <lineage>
        <taxon>Bacteria</taxon>
        <taxon>Pseudomonadati</taxon>
        <taxon>Bdellovibrionota</taxon>
        <taxon>Oligoflexia</taxon>
        <taxon>Silvanigrellales</taxon>
        <taxon>Spirobacillus</taxon>
    </lineage>
</organism>
<evidence type="ECO:0000256" key="4">
    <source>
        <dbReference type="ARBA" id="ARBA00023136"/>
    </source>
</evidence>
<dbReference type="GO" id="GO:0016020">
    <property type="term" value="C:membrane"/>
    <property type="evidence" value="ECO:0007669"/>
    <property type="project" value="UniProtKB-SubCell"/>
</dbReference>